<evidence type="ECO:0000313" key="3">
    <source>
        <dbReference type="Proteomes" id="UP001218638"/>
    </source>
</evidence>
<dbReference type="RefSeq" id="WP_330928314.1">
    <property type="nucleotide sequence ID" value="NZ_CP119075.1"/>
</dbReference>
<organism evidence="2 3">
    <name type="scientific">Synoicihabitans lomoniglobus</name>
    <dbReference type="NCBI Taxonomy" id="2909285"/>
    <lineage>
        <taxon>Bacteria</taxon>
        <taxon>Pseudomonadati</taxon>
        <taxon>Verrucomicrobiota</taxon>
        <taxon>Opitutia</taxon>
        <taxon>Opitutales</taxon>
        <taxon>Opitutaceae</taxon>
        <taxon>Synoicihabitans</taxon>
    </lineage>
</organism>
<keyword evidence="3" id="KW-1185">Reference proteome</keyword>
<gene>
    <name evidence="2" type="ORF">PXH66_21695</name>
</gene>
<dbReference type="EMBL" id="CP119075">
    <property type="protein sequence ID" value="WED64970.1"/>
    <property type="molecule type" value="Genomic_DNA"/>
</dbReference>
<keyword evidence="1" id="KW-0732">Signal</keyword>
<dbReference type="KEGG" id="slom:PXH66_21695"/>
<feature type="signal peptide" evidence="1">
    <location>
        <begin position="1"/>
        <end position="26"/>
    </location>
</feature>
<dbReference type="Proteomes" id="UP001218638">
    <property type="component" value="Chromosome"/>
</dbReference>
<dbReference type="AlphaFoldDB" id="A0AAF0CNW5"/>
<name>A0AAF0CNW5_9BACT</name>
<feature type="chain" id="PRO_5041955709" evidence="1">
    <location>
        <begin position="27"/>
        <end position="180"/>
    </location>
</feature>
<sequence>MVVPCRTTLFRMTAALALLAPAMGRACWITPPDVVVEEVRNGAFFVRKLNQENVVQVWRAADMTQVWAVHLPVYDALFSQIILSPDGRSLIHLRGNHLVNKLDDMAVEVLQQDGQRRVWFVHDFRDDLPVPVDRLSASPRHVWRDEVGVIMHDRVMLNLAAGEGANIWFATPRMTSSLKK</sequence>
<reference evidence="2" key="1">
    <citation type="submission" date="2023-03" db="EMBL/GenBank/DDBJ databases">
        <title>Lomoglobus Profundus gen. nov., sp. nov., a novel member of the phylum Verrucomicrobia, isolated from deep-marine sediment of South China Sea.</title>
        <authorList>
            <person name="Ahmad T."/>
            <person name="Ishaq S.E."/>
            <person name="Wang F."/>
        </authorList>
    </citation>
    <scope>NUCLEOTIDE SEQUENCE</scope>
    <source>
        <strain evidence="2">LMO-M01</strain>
    </source>
</reference>
<proteinExistence type="predicted"/>
<evidence type="ECO:0000256" key="1">
    <source>
        <dbReference type="SAM" id="SignalP"/>
    </source>
</evidence>
<protein>
    <submittedName>
        <fullName evidence="2">Uncharacterized protein</fullName>
    </submittedName>
</protein>
<evidence type="ECO:0000313" key="2">
    <source>
        <dbReference type="EMBL" id="WED64970.1"/>
    </source>
</evidence>
<accession>A0AAF0CNW5</accession>